<evidence type="ECO:0000313" key="5">
    <source>
        <dbReference type="Proteomes" id="UP000068026"/>
    </source>
</evidence>
<accession>A0A120MKE2</accession>
<dbReference type="InterPro" id="IPR046462">
    <property type="entry name" value="TerL_nuclease"/>
</dbReference>
<name>A0A120MKE2_ANAPI</name>
<dbReference type="PANTHER" id="PTHR41287">
    <property type="match status" value="1"/>
</dbReference>
<dbReference type="Gene3D" id="3.40.50.300">
    <property type="entry name" value="P-loop containing nucleotide triphosphate hydrolases"/>
    <property type="match status" value="1"/>
</dbReference>
<dbReference type="AlphaFoldDB" id="A0A120MKE2"/>
<dbReference type="EMBL" id="CP014223">
    <property type="protein sequence ID" value="AMJ41991.1"/>
    <property type="molecule type" value="Genomic_DNA"/>
</dbReference>
<proteinExistence type="predicted"/>
<dbReference type="KEGG" id="cpro:CPRO_24250"/>
<dbReference type="Pfam" id="PF03354">
    <property type="entry name" value="TerL_ATPase"/>
    <property type="match status" value="1"/>
</dbReference>
<dbReference type="Proteomes" id="UP000068026">
    <property type="component" value="Chromosome"/>
</dbReference>
<protein>
    <submittedName>
        <fullName evidence="3 4">Phage terminase</fullName>
    </submittedName>
</protein>
<reference evidence="6" key="3">
    <citation type="submission" date="2016-11" db="EMBL/GenBank/DDBJ databases">
        <authorList>
            <person name="Jaros S."/>
            <person name="Januszkiewicz K."/>
            <person name="Wedrychowicz H."/>
        </authorList>
    </citation>
    <scope>NUCLEOTIDE SEQUENCE [LARGE SCALE GENOMIC DNA]</scope>
    <source>
        <strain evidence="6">DSM 1682</strain>
    </source>
</reference>
<dbReference type="InterPro" id="IPR027417">
    <property type="entry name" value="P-loop_NTPase"/>
</dbReference>
<reference evidence="5" key="2">
    <citation type="submission" date="2016-01" db="EMBL/GenBank/DDBJ databases">
        <authorList>
            <person name="Poehlein A."/>
            <person name="Schlien K."/>
            <person name="Gottschalk G."/>
            <person name="Buckel W."/>
            <person name="Daniel R."/>
        </authorList>
    </citation>
    <scope>NUCLEOTIDE SEQUENCE [LARGE SCALE GENOMIC DNA]</scope>
    <source>
        <strain evidence="5">X2</strain>
    </source>
</reference>
<feature type="domain" description="Terminase large subunit-like endonuclease" evidence="2">
    <location>
        <begin position="261"/>
        <end position="506"/>
    </location>
</feature>
<organism evidence="4 6">
    <name type="scientific">Anaerotignum propionicum DSM 1682</name>
    <dbReference type="NCBI Taxonomy" id="991789"/>
    <lineage>
        <taxon>Bacteria</taxon>
        <taxon>Bacillati</taxon>
        <taxon>Bacillota</taxon>
        <taxon>Clostridia</taxon>
        <taxon>Lachnospirales</taxon>
        <taxon>Anaerotignaceae</taxon>
        <taxon>Anaerotignum</taxon>
    </lineage>
</organism>
<dbReference type="Proteomes" id="UP000184204">
    <property type="component" value="Unassembled WGS sequence"/>
</dbReference>
<keyword evidence="5" id="KW-1185">Reference proteome</keyword>
<dbReference type="InterPro" id="IPR005021">
    <property type="entry name" value="Terminase_largesu-like"/>
</dbReference>
<dbReference type="EMBL" id="FQUA01000014">
    <property type="protein sequence ID" value="SHF03432.1"/>
    <property type="molecule type" value="Genomic_DNA"/>
</dbReference>
<reference evidence="3 5" key="1">
    <citation type="journal article" date="2016" name="Genome Announc.">
        <title>Complete Genome Sequence of the Amino Acid-Fermenting Clostridium propionicum X2 (DSM 1682).</title>
        <authorList>
            <person name="Poehlein A."/>
            <person name="Schlien K."/>
            <person name="Chowdhury N.P."/>
            <person name="Gottschalk G."/>
            <person name="Buckel W."/>
            <person name="Daniel R."/>
        </authorList>
    </citation>
    <scope>NUCLEOTIDE SEQUENCE [LARGE SCALE GENOMIC DNA]</scope>
    <source>
        <strain evidence="3 5">X2</strain>
    </source>
</reference>
<evidence type="ECO:0000313" key="6">
    <source>
        <dbReference type="Proteomes" id="UP000184204"/>
    </source>
</evidence>
<feature type="domain" description="Terminase large subunit-like ATPase" evidence="1">
    <location>
        <begin position="72"/>
        <end position="242"/>
    </location>
</feature>
<evidence type="ECO:0000313" key="3">
    <source>
        <dbReference type="EMBL" id="AMJ41991.1"/>
    </source>
</evidence>
<evidence type="ECO:0000259" key="2">
    <source>
        <dbReference type="Pfam" id="PF20441"/>
    </source>
</evidence>
<dbReference type="PANTHER" id="PTHR41287:SF1">
    <property type="entry name" value="PROTEIN YMFN"/>
    <property type="match status" value="1"/>
</dbReference>
<evidence type="ECO:0000313" key="4">
    <source>
        <dbReference type="EMBL" id="SHF03432.1"/>
    </source>
</evidence>
<dbReference type="RefSeq" id="WP_236782348.1">
    <property type="nucleotide sequence ID" value="NZ_CP014223.1"/>
</dbReference>
<evidence type="ECO:0000259" key="1">
    <source>
        <dbReference type="Pfam" id="PF03354"/>
    </source>
</evidence>
<sequence>MKRCRKKSYHPYIDDYIDGVYSGEIIVGDEIFMALGIVEEGLNKPNVFIDVDKINKAVELTEKYFELQLFDWELFLFALIHCYNLDNDTVVFDEYIIMMGRGNGKNGFISPVSWYLSTHYHGVKGYNIEIIANSEDQAETSFNDIYDVLERHWKKLKKFFYKSKELIRNLKTGSVIKYHTSNARTKDGKRSACLIFDEIHEYMSYEIINVFTSGFGKRKHSRIFKITTNGHVREGVLDNELRVCYDILNGVIQNSKTLPLLYKINDEKEIYNPKMWHKANPSLKYLPILQDTMEKEFGKMKYSEEIKTEFYTKRMNFPRSNRELAVTDFEENVIPTNRPLPDMSGWSCTVGIDYAAINDLASVNFHFTKGEERYDINHSWLCLNSKDLDRIQAPWKAWADEELLTLVDDVTIHPRLLCDYIATMAQKYNIKLILLDNNKYALVASELRKIGFDAKEYKNVKLVRPNDIYKVQKVIDDVFIRHLFTWGDNPPLRWAVNNTKLISAGKSKGEETGNFYYGKIEPKSRKTDPFMAVVHSMIGEEELEEAACSFDDIPVITC</sequence>
<dbReference type="GO" id="GO:0004519">
    <property type="term" value="F:endonuclease activity"/>
    <property type="evidence" value="ECO:0007669"/>
    <property type="project" value="InterPro"/>
</dbReference>
<dbReference type="Pfam" id="PF20441">
    <property type="entry name" value="TerL_nuclease"/>
    <property type="match status" value="1"/>
</dbReference>
<dbReference type="InterPro" id="IPR046461">
    <property type="entry name" value="TerL_ATPase"/>
</dbReference>
<gene>
    <name evidence="3" type="ORF">CPRO_24250</name>
    <name evidence="4" type="ORF">SAMN02745151_02567</name>
</gene>
<reference evidence="4" key="4">
    <citation type="submission" date="2016-11" db="EMBL/GenBank/DDBJ databases">
        <authorList>
            <person name="Varghese N."/>
            <person name="Submissions S."/>
        </authorList>
    </citation>
    <scope>NUCLEOTIDE SEQUENCE</scope>
    <source>
        <strain evidence="4">DSM 1682</strain>
    </source>
</reference>